<accession>A0ACC3SBV2</accession>
<evidence type="ECO:0000313" key="1">
    <source>
        <dbReference type="EMBL" id="KAK8206623.1"/>
    </source>
</evidence>
<gene>
    <name evidence="1" type="ORF">M8818_004457</name>
</gene>
<proteinExistence type="predicted"/>
<dbReference type="Proteomes" id="UP001320706">
    <property type="component" value="Unassembled WGS sequence"/>
</dbReference>
<evidence type="ECO:0000313" key="2">
    <source>
        <dbReference type="Proteomes" id="UP001320706"/>
    </source>
</evidence>
<keyword evidence="2" id="KW-1185">Reference proteome</keyword>
<comment type="caution">
    <text evidence="1">The sequence shown here is derived from an EMBL/GenBank/DDBJ whole genome shotgun (WGS) entry which is preliminary data.</text>
</comment>
<dbReference type="EMBL" id="JAMKPW020000022">
    <property type="protein sequence ID" value="KAK8206623.1"/>
    <property type="molecule type" value="Genomic_DNA"/>
</dbReference>
<protein>
    <submittedName>
        <fullName evidence="1">Uncharacterized protein</fullName>
    </submittedName>
</protein>
<sequence>MPYLHHDGADLFFTAEGEGPAVLLLHGWTCDSHDFLFQTPLLLEAGYRVIALDQRGHGRSTAPNMPGGYEPEVLAADAIALLKHLDAAPAVVIGHSMGTIVASVMSIQHPEVVRALVLIECSYLFPSAAAAQIYETLQGDDAPEVAAATLAAVFYTPDTPAWIKTWHRRTTLAVPPHVVREAFAHIREGRPGYQDQTVELLRQRQKPRLAVYQAEESTRIERELGLEGVDEIKVIEGGSHWPHLQKPKEFNEILIAWLDQAGLLPVKN</sequence>
<name>A0ACC3SBV2_9PEZI</name>
<organism evidence="1 2">
    <name type="scientific">Zalaria obscura</name>
    <dbReference type="NCBI Taxonomy" id="2024903"/>
    <lineage>
        <taxon>Eukaryota</taxon>
        <taxon>Fungi</taxon>
        <taxon>Dikarya</taxon>
        <taxon>Ascomycota</taxon>
        <taxon>Pezizomycotina</taxon>
        <taxon>Dothideomycetes</taxon>
        <taxon>Dothideomycetidae</taxon>
        <taxon>Dothideales</taxon>
        <taxon>Zalariaceae</taxon>
        <taxon>Zalaria</taxon>
    </lineage>
</organism>
<reference evidence="1" key="1">
    <citation type="submission" date="2024-02" db="EMBL/GenBank/DDBJ databases">
        <title>Metagenome Assembled Genome of Zalaria obscura JY119.</title>
        <authorList>
            <person name="Vighnesh L."/>
            <person name="Jagadeeshwari U."/>
            <person name="Venkata Ramana C."/>
            <person name="Sasikala C."/>
        </authorList>
    </citation>
    <scope>NUCLEOTIDE SEQUENCE</scope>
    <source>
        <strain evidence="1">JY119</strain>
    </source>
</reference>